<keyword evidence="2" id="KW-0418">Kinase</keyword>
<dbReference type="HOGENOM" id="CLU_038812_0_0_6"/>
<dbReference type="KEGG" id="pau:PA14_11730"/>
<name>A0A0H2ZFS6_PSEAB</name>
<organism evidence="2 3">
    <name type="scientific">Pseudomonas aeruginosa (strain UCBPP-PA14)</name>
    <dbReference type="NCBI Taxonomy" id="208963"/>
    <lineage>
        <taxon>Bacteria</taxon>
        <taxon>Pseudomonadati</taxon>
        <taxon>Pseudomonadota</taxon>
        <taxon>Gammaproteobacteria</taxon>
        <taxon>Pseudomonadales</taxon>
        <taxon>Pseudomonadaceae</taxon>
        <taxon>Pseudomonas</taxon>
    </lineage>
</organism>
<dbReference type="InterPro" id="IPR011009">
    <property type="entry name" value="Kinase-like_dom_sf"/>
</dbReference>
<dbReference type="AlphaFoldDB" id="A0A0H2ZFS6"/>
<evidence type="ECO:0000313" key="2">
    <source>
        <dbReference type="EMBL" id="ABJ13301.1"/>
    </source>
</evidence>
<dbReference type="SUPFAM" id="SSF56112">
    <property type="entry name" value="Protein kinase-like (PK-like)"/>
    <property type="match status" value="1"/>
</dbReference>
<sequence length="527" mass="56708">MTLQPFAQPPLSLALGTGRDLPGQAARVRAEWLAPRPGRAPAFLLALLWGRGCANVVQAIEGHLDALFADYACTPEGWPEAQAARQVLASLNMQLYRRRREGEPGVLELAAGLLLVHAGGVHFLQCGAVGLLRYRQGSLQRMGGSGQPLGSSAELALVQHNLTQVAGEPLVLAPQPLLEVADLRALGERCAGLITGRLEGVLQPLLHAPGAVALVLPGALERAPAAPRHTGWPALGAACPGDCVDGWTLQAACAFGPPGRLFRACDEQGREALLLLAAADADEAFWQREWALRRCRAESLPRVLSSPRLRRHAFQLFAPPRWPMRSLLDWAPAHLPLEPQCALVLLEQLIDAVRALQRRGVQGLWLAPRQILLDEGGRLLFLPEAAAILPGVARQALPADSVPLAPELRRGEALDGRADQFALAALFYWLLCGRWPSIACPESDGGCRYEPLGERQADLPVGWDGVLARALAPRPEARFEALSEFWLALQKPLAHPQRVFAPRRLQRGVLALVLLLAGAALLVGLAG</sequence>
<accession>A0A0H2ZFS6</accession>
<dbReference type="GO" id="GO:0016301">
    <property type="term" value="F:kinase activity"/>
    <property type="evidence" value="ECO:0007669"/>
    <property type="project" value="UniProtKB-KW"/>
</dbReference>
<evidence type="ECO:0000256" key="1">
    <source>
        <dbReference type="SAM" id="Phobius"/>
    </source>
</evidence>
<dbReference type="Proteomes" id="UP000000653">
    <property type="component" value="Chromosome"/>
</dbReference>
<dbReference type="RefSeq" id="WP_011666548.1">
    <property type="nucleotide sequence ID" value="NC_008463.1"/>
</dbReference>
<keyword evidence="1" id="KW-0812">Transmembrane</keyword>
<keyword evidence="2" id="KW-0808">Transferase</keyword>
<evidence type="ECO:0000313" key="3">
    <source>
        <dbReference type="Proteomes" id="UP000000653"/>
    </source>
</evidence>
<dbReference type="EMBL" id="CP000438">
    <property type="protein sequence ID" value="ABJ13301.1"/>
    <property type="molecule type" value="Genomic_DNA"/>
</dbReference>
<proteinExistence type="predicted"/>
<protein>
    <submittedName>
        <fullName evidence="2">Possible protein kinase</fullName>
    </submittedName>
</protein>
<keyword evidence="1" id="KW-0472">Membrane</keyword>
<dbReference type="Gene3D" id="1.10.510.10">
    <property type="entry name" value="Transferase(Phosphotransferase) domain 1"/>
    <property type="match status" value="1"/>
</dbReference>
<feature type="transmembrane region" description="Helical" evidence="1">
    <location>
        <begin position="508"/>
        <end position="526"/>
    </location>
</feature>
<keyword evidence="1" id="KW-1133">Transmembrane helix</keyword>
<reference evidence="2 3" key="1">
    <citation type="journal article" date="2006" name="Genome Biol.">
        <title>Genomic analysis reveals that Pseudomonas aeruginosa virulence is combinatorial.</title>
        <authorList>
            <person name="Lee D.G."/>
            <person name="Urbach J.M."/>
            <person name="Wu G."/>
            <person name="Liberati N.T."/>
            <person name="Feinbaum R.L."/>
            <person name="Miyata S."/>
            <person name="Diggins L.T."/>
            <person name="He J."/>
            <person name="Saucier M."/>
            <person name="Deziel E."/>
            <person name="Friedman L."/>
            <person name="Li L."/>
            <person name="Grills G."/>
            <person name="Montgomery K."/>
            <person name="Kucherlapati R."/>
            <person name="Rahme L.G."/>
            <person name="Ausubel F.M."/>
        </authorList>
    </citation>
    <scope>NUCLEOTIDE SEQUENCE [LARGE SCALE GENOMIC DNA]</scope>
    <source>
        <strain evidence="2 3">UCBPP-PA14</strain>
    </source>
</reference>
<dbReference type="BioCyc" id="PAER208963:G1G74-976-MONOMER"/>
<gene>
    <name evidence="2" type="ordered locus">PA14_11730</name>
</gene>